<dbReference type="AlphaFoldDB" id="A0A179VDD6"/>
<reference evidence="2 3" key="1">
    <citation type="submission" date="2016-01" db="EMBL/GenBank/DDBJ databases">
        <title>Mycobacterium immunogenum strain CD11_6 genome sequencing and assembly.</title>
        <authorList>
            <person name="Kaur G."/>
            <person name="Nair G.R."/>
            <person name="Mayilraj S."/>
        </authorList>
    </citation>
    <scope>NUCLEOTIDE SEQUENCE [LARGE SCALE GENOMIC DNA]</scope>
    <source>
        <strain evidence="2 3">CD11-6</strain>
    </source>
</reference>
<evidence type="ECO:0000313" key="3">
    <source>
        <dbReference type="Proteomes" id="UP000186919"/>
    </source>
</evidence>
<accession>A0A179VDD6</accession>
<evidence type="ECO:0000313" key="2">
    <source>
        <dbReference type="EMBL" id="OAT69162.1"/>
    </source>
</evidence>
<comment type="caution">
    <text evidence="2">The sequence shown here is derived from an EMBL/GenBank/DDBJ whole genome shotgun (WGS) entry which is preliminary data.</text>
</comment>
<protein>
    <submittedName>
        <fullName evidence="2">Uncharacterized protein</fullName>
    </submittedName>
</protein>
<evidence type="ECO:0000256" key="1">
    <source>
        <dbReference type="SAM" id="SignalP"/>
    </source>
</evidence>
<proteinExistence type="predicted"/>
<feature type="chain" id="PRO_5039647767" evidence="1">
    <location>
        <begin position="20"/>
        <end position="63"/>
    </location>
</feature>
<keyword evidence="1" id="KW-0732">Signal</keyword>
<gene>
    <name evidence="2" type="ORF">AWB85_21900</name>
</gene>
<organism evidence="2 3">
    <name type="scientific">Mycobacteroides immunogenum</name>
    <dbReference type="NCBI Taxonomy" id="83262"/>
    <lineage>
        <taxon>Bacteria</taxon>
        <taxon>Bacillati</taxon>
        <taxon>Actinomycetota</taxon>
        <taxon>Actinomycetes</taxon>
        <taxon>Mycobacteriales</taxon>
        <taxon>Mycobacteriaceae</taxon>
        <taxon>Mycobacteroides</taxon>
    </lineage>
</organism>
<name>A0A179VDD6_9MYCO</name>
<sequence length="63" mass="6355">MVALGVGAALAVLVVKASAGMAENCPIPRKMVITTCTAEQGVAAHAADVCLQHPANDVSVRVQ</sequence>
<dbReference type="Proteomes" id="UP000186919">
    <property type="component" value="Unassembled WGS sequence"/>
</dbReference>
<feature type="signal peptide" evidence="1">
    <location>
        <begin position="1"/>
        <end position="19"/>
    </location>
</feature>
<dbReference type="EMBL" id="LQYE01000008">
    <property type="protein sequence ID" value="OAT69162.1"/>
    <property type="molecule type" value="Genomic_DNA"/>
</dbReference>